<dbReference type="RefSeq" id="WP_211313085.1">
    <property type="nucleotide sequence ID" value="NZ_BAAABL010000051.1"/>
</dbReference>
<dbReference type="Proteomes" id="UP001500837">
    <property type="component" value="Unassembled WGS sequence"/>
</dbReference>
<evidence type="ECO:0000256" key="1">
    <source>
        <dbReference type="SAM" id="MobiDB-lite"/>
    </source>
</evidence>
<keyword evidence="2" id="KW-1133">Transmembrane helix</keyword>
<keyword evidence="4" id="KW-1185">Reference proteome</keyword>
<organism evidence="3 4">
    <name type="scientific">Halarchaeum salinum</name>
    <dbReference type="NCBI Taxonomy" id="489912"/>
    <lineage>
        <taxon>Archaea</taxon>
        <taxon>Methanobacteriati</taxon>
        <taxon>Methanobacteriota</taxon>
        <taxon>Stenosarchaea group</taxon>
        <taxon>Halobacteria</taxon>
        <taxon>Halobacteriales</taxon>
        <taxon>Halobacteriaceae</taxon>
    </lineage>
</organism>
<evidence type="ECO:0000313" key="3">
    <source>
        <dbReference type="EMBL" id="GAA0304008.1"/>
    </source>
</evidence>
<sequence length="192" mass="20368">MEGHPSPRATLNRRRDHNAEQIDDLEVEVEETDSLSSEQQAGIVAAGQAAITGGVNELREKVDGSLQDFRTMADLQRHVADTYAEKKFEEVDEELGLAETLGEDSVAYAAIEGTFTRIVSASVTLIIGIYIFAQISSTMPTPENNQLANATSTVTSTTGSAFTLGAVAVIVLVASVILGLVGGFGGRGRARR</sequence>
<feature type="transmembrane region" description="Helical" evidence="2">
    <location>
        <begin position="159"/>
        <end position="184"/>
    </location>
</feature>
<keyword evidence="2" id="KW-0812">Transmembrane</keyword>
<keyword evidence="2" id="KW-0472">Membrane</keyword>
<feature type="transmembrane region" description="Helical" evidence="2">
    <location>
        <begin position="118"/>
        <end position="139"/>
    </location>
</feature>
<protein>
    <submittedName>
        <fullName evidence="3">Uncharacterized protein</fullName>
    </submittedName>
</protein>
<reference evidence="3 4" key="1">
    <citation type="journal article" date="2019" name="Int. J. Syst. Evol. Microbiol.">
        <title>The Global Catalogue of Microorganisms (GCM) 10K type strain sequencing project: providing services to taxonomists for standard genome sequencing and annotation.</title>
        <authorList>
            <consortium name="The Broad Institute Genomics Platform"/>
            <consortium name="The Broad Institute Genome Sequencing Center for Infectious Disease"/>
            <person name="Wu L."/>
            <person name="Ma J."/>
        </authorList>
    </citation>
    <scope>NUCLEOTIDE SEQUENCE [LARGE SCALE GENOMIC DNA]</scope>
    <source>
        <strain evidence="3 4">JCM 16330</strain>
    </source>
</reference>
<dbReference type="AlphaFoldDB" id="A0AAV3S925"/>
<evidence type="ECO:0000313" key="4">
    <source>
        <dbReference type="Proteomes" id="UP001500837"/>
    </source>
</evidence>
<feature type="region of interest" description="Disordered" evidence="1">
    <location>
        <begin position="1"/>
        <end position="21"/>
    </location>
</feature>
<evidence type="ECO:0000256" key="2">
    <source>
        <dbReference type="SAM" id="Phobius"/>
    </source>
</evidence>
<proteinExistence type="predicted"/>
<accession>A0AAV3S925</accession>
<name>A0AAV3S925_9EURY</name>
<comment type="caution">
    <text evidence="3">The sequence shown here is derived from an EMBL/GenBank/DDBJ whole genome shotgun (WGS) entry which is preliminary data.</text>
</comment>
<gene>
    <name evidence="3" type="ORF">GCM10009066_17470</name>
</gene>
<dbReference type="EMBL" id="BAAABL010000051">
    <property type="protein sequence ID" value="GAA0304008.1"/>
    <property type="molecule type" value="Genomic_DNA"/>
</dbReference>